<evidence type="ECO:0000256" key="5">
    <source>
        <dbReference type="ARBA" id="ARBA00022833"/>
    </source>
</evidence>
<evidence type="ECO:0000259" key="11">
    <source>
        <dbReference type="PROSITE" id="PS50157"/>
    </source>
</evidence>
<feature type="domain" description="C2H2-type" evidence="11">
    <location>
        <begin position="735"/>
        <end position="762"/>
    </location>
</feature>
<feature type="domain" description="C2H2-type" evidence="11">
    <location>
        <begin position="556"/>
        <end position="583"/>
    </location>
</feature>
<feature type="domain" description="C2H2-type" evidence="11">
    <location>
        <begin position="471"/>
        <end position="498"/>
    </location>
</feature>
<dbReference type="Pfam" id="PF23611">
    <property type="entry name" value="zf-C2H2_16"/>
    <property type="match status" value="2"/>
</dbReference>
<evidence type="ECO:0000256" key="8">
    <source>
        <dbReference type="ARBA" id="ARBA00023163"/>
    </source>
</evidence>
<dbReference type="FunFam" id="3.30.160.60:FF:001668">
    <property type="entry name" value="transcriptional repressor CTCF"/>
    <property type="match status" value="1"/>
</dbReference>
<comment type="subcellular location">
    <subcellularLocation>
        <location evidence="1">Nucleus</location>
    </subcellularLocation>
</comment>
<dbReference type="FunFam" id="3.30.160.60:FF:000286">
    <property type="entry name" value="Zinc finger protein 770"/>
    <property type="match status" value="1"/>
</dbReference>
<evidence type="ECO:0000256" key="10">
    <source>
        <dbReference type="PROSITE-ProRule" id="PRU00042"/>
    </source>
</evidence>
<dbReference type="SMART" id="SM00355">
    <property type="entry name" value="ZnF_C2H2"/>
    <property type="match status" value="11"/>
</dbReference>
<dbReference type="Pfam" id="PF00096">
    <property type="entry name" value="zf-C2H2"/>
    <property type="match status" value="7"/>
</dbReference>
<evidence type="ECO:0000256" key="3">
    <source>
        <dbReference type="ARBA" id="ARBA00022737"/>
    </source>
</evidence>
<keyword evidence="6" id="KW-0805">Transcription regulation</keyword>
<dbReference type="OrthoDB" id="9888716at2759"/>
<feature type="domain" description="C2H2-type" evidence="11">
    <location>
        <begin position="613"/>
        <end position="641"/>
    </location>
</feature>
<name>A0A8B6HLI0_MYTGA</name>
<feature type="domain" description="C2H2-type" evidence="11">
    <location>
        <begin position="528"/>
        <end position="555"/>
    </location>
</feature>
<feature type="domain" description="C2H2-type" evidence="11">
    <location>
        <begin position="698"/>
        <end position="726"/>
    </location>
</feature>
<evidence type="ECO:0000256" key="2">
    <source>
        <dbReference type="ARBA" id="ARBA00022723"/>
    </source>
</evidence>
<keyword evidence="3" id="KW-0677">Repeat</keyword>
<accession>A0A8B6HLI0</accession>
<dbReference type="InterPro" id="IPR056438">
    <property type="entry name" value="Znf-C2H2_CTCF"/>
</dbReference>
<keyword evidence="8" id="KW-0804">Transcription</keyword>
<dbReference type="FunFam" id="3.30.160.60:FF:000420">
    <property type="entry name" value="Putative transcriptional repressor ctcf"/>
    <property type="match status" value="1"/>
</dbReference>
<dbReference type="InterPro" id="IPR036236">
    <property type="entry name" value="Znf_C2H2_sf"/>
</dbReference>
<dbReference type="AlphaFoldDB" id="A0A8B6HLI0"/>
<evidence type="ECO:0000313" key="13">
    <source>
        <dbReference type="Proteomes" id="UP000596742"/>
    </source>
</evidence>
<evidence type="ECO:0000256" key="6">
    <source>
        <dbReference type="ARBA" id="ARBA00023015"/>
    </source>
</evidence>
<dbReference type="GO" id="GO:0005634">
    <property type="term" value="C:nucleus"/>
    <property type="evidence" value="ECO:0007669"/>
    <property type="project" value="UniProtKB-SubCell"/>
</dbReference>
<dbReference type="PANTHER" id="PTHR24393:SF34">
    <property type="entry name" value="PR_SET DOMAIN 13"/>
    <property type="match status" value="1"/>
</dbReference>
<sequence length="1011" mass="112128">MDSLEVNTIKQDLNEQDTEFTSGDGCSKLANNSNLVADSQSHDDDSDLKHLVDDRESPVIIRDETIVQLQNHGPNVPTSIQTSPDQLSDLQSYLVTFNKEIGHGGQPTGYSIGEIQVDSNNLQNSARPVLFSDGQIINVSTSLHPSQGLSSLSDNSKVEISMTTDNLDPQSQTLKLAEALSNSGALLHQTDSVISQSVLSPLSHSPDQQQRTVVLQGLPGAPGTLVQVNVPGKKVLPVVSLEGKEQMQQMQVSMDSMTTVIPQIIHVSQPSEILQPGIEAMKTDVITTVASNSAGMGSLQGIQIGQADITNAQLIALQNAENANPQLVTVNNSQEIQLIGTSDAETGPNANFQTVSIVPTSVDQGGEMNYVLIVSQPDGEKEGGSPKQFALDMGMFQPVFDFKDGQNMVEEVVDDDGTTRKIIRVNSVNPKKFEMVPSPAAQLQCHYCSYTAPKRYLMMRHMKTHSEDRPYQCNLCEKSFKTHASLQNHVNTHTGVRPHKCKDCEMAFTTSGELVRHIRYKHTFEKPHKCTECDYASVELSKLKRHMRSHTGERPYQCPHCPYASPDTYKLKRHLRIHTGEKPYECDVCHARFTQSNSLKAHKLIHSGLKPVFQCELCPTTCGRKTDLKIHMMKLHSNDKPVDCKKCGMVFQDRYSFKLHLKTHDGEKCFKCDQCEYAALSQRHLESHLLTHTGEKPFECDECEQTFRQKQLLKRHKNLYHTPDYSRPEPKEKTYECNLCDKSFANKGNLLRHMQNHDPEYWNKKLGDGGNVALSTEDLIQGSLLNDMRDGKLGSAPKVVIVHPNGSVEEVTSRLQNLVAEKQMEEMMVEVVQDGGSPTSVSTHSLEEAIRNQVEAVIQSHALKALEIAKTNSGDDSATDNLTIDLDRPTHIVTGQPKQTFSRQELEMETESSSGSHNGCITLSTSQAGWDTEHMNKIPDHIVIVKPKDKRGVIKIVSETSQDIDESKESKRDLIGGVGIDVDNIGADLNEQSVLHDQLDHEMESGDNTQS</sequence>
<dbReference type="FunFam" id="3.30.160.60:FF:002321">
    <property type="entry name" value="Putative transcriptional repressor ctcf"/>
    <property type="match status" value="1"/>
</dbReference>
<dbReference type="FunFam" id="3.30.160.60:FF:000373">
    <property type="entry name" value="Putative transcriptional repressor ctcf"/>
    <property type="match status" value="1"/>
</dbReference>
<feature type="domain" description="C2H2-type" evidence="11">
    <location>
        <begin position="443"/>
        <end position="470"/>
    </location>
</feature>
<evidence type="ECO:0000256" key="1">
    <source>
        <dbReference type="ARBA" id="ARBA00004123"/>
    </source>
</evidence>
<feature type="domain" description="C2H2-type" evidence="11">
    <location>
        <begin position="499"/>
        <end position="527"/>
    </location>
</feature>
<feature type="domain" description="C2H2-type" evidence="11">
    <location>
        <begin position="584"/>
        <end position="611"/>
    </location>
</feature>
<dbReference type="PANTHER" id="PTHR24393">
    <property type="entry name" value="ZINC FINGER PROTEIN"/>
    <property type="match status" value="1"/>
</dbReference>
<evidence type="ECO:0000256" key="7">
    <source>
        <dbReference type="ARBA" id="ARBA00023125"/>
    </source>
</evidence>
<feature type="domain" description="C2H2-type" evidence="11">
    <location>
        <begin position="642"/>
        <end position="669"/>
    </location>
</feature>
<dbReference type="PROSITE" id="PS50157">
    <property type="entry name" value="ZINC_FINGER_C2H2_2"/>
    <property type="match status" value="11"/>
</dbReference>
<dbReference type="FunFam" id="3.30.160.60:FF:000049">
    <property type="entry name" value="transcriptional repressor CTCF isoform X1"/>
    <property type="match status" value="1"/>
</dbReference>
<protein>
    <recommendedName>
        <fullName evidence="11">C2H2-type domain-containing protein</fullName>
    </recommendedName>
</protein>
<keyword evidence="7" id="KW-0238">DNA-binding</keyword>
<proteinExistence type="predicted"/>
<keyword evidence="4 10" id="KW-0863">Zinc-finger</keyword>
<dbReference type="EMBL" id="UYJE01010253">
    <property type="protein sequence ID" value="VDI81403.1"/>
    <property type="molecule type" value="Genomic_DNA"/>
</dbReference>
<dbReference type="GO" id="GO:0001228">
    <property type="term" value="F:DNA-binding transcription activator activity, RNA polymerase II-specific"/>
    <property type="evidence" value="ECO:0007669"/>
    <property type="project" value="TreeGrafter"/>
</dbReference>
<dbReference type="Gene3D" id="3.30.160.60">
    <property type="entry name" value="Classic Zinc Finger"/>
    <property type="match status" value="9"/>
</dbReference>
<dbReference type="PROSITE" id="PS00028">
    <property type="entry name" value="ZINC_FINGER_C2H2_1"/>
    <property type="match status" value="7"/>
</dbReference>
<dbReference type="SUPFAM" id="SSF57667">
    <property type="entry name" value="beta-beta-alpha zinc fingers"/>
    <property type="match status" value="6"/>
</dbReference>
<keyword evidence="9" id="KW-0539">Nucleus</keyword>
<dbReference type="Proteomes" id="UP000596742">
    <property type="component" value="Unassembled WGS sequence"/>
</dbReference>
<keyword evidence="2" id="KW-0479">Metal-binding</keyword>
<keyword evidence="5" id="KW-0862">Zinc</keyword>
<dbReference type="GO" id="GO:0008270">
    <property type="term" value="F:zinc ion binding"/>
    <property type="evidence" value="ECO:0007669"/>
    <property type="project" value="UniProtKB-KW"/>
</dbReference>
<keyword evidence="13" id="KW-1185">Reference proteome</keyword>
<comment type="caution">
    <text evidence="12">The sequence shown here is derived from an EMBL/GenBank/DDBJ whole genome shotgun (WGS) entry which is preliminary data.</text>
</comment>
<dbReference type="InterPro" id="IPR013087">
    <property type="entry name" value="Znf_C2H2_type"/>
</dbReference>
<gene>
    <name evidence="12" type="ORF">MGAL_10B083660</name>
</gene>
<dbReference type="FunFam" id="3.30.160.60:FF:000446">
    <property type="entry name" value="Zinc finger protein"/>
    <property type="match status" value="1"/>
</dbReference>
<evidence type="ECO:0000256" key="4">
    <source>
        <dbReference type="ARBA" id="ARBA00022771"/>
    </source>
</evidence>
<feature type="domain" description="C2H2-type" evidence="11">
    <location>
        <begin position="670"/>
        <end position="697"/>
    </location>
</feature>
<dbReference type="GO" id="GO:0000978">
    <property type="term" value="F:RNA polymerase II cis-regulatory region sequence-specific DNA binding"/>
    <property type="evidence" value="ECO:0007669"/>
    <property type="project" value="TreeGrafter"/>
</dbReference>
<evidence type="ECO:0000256" key="9">
    <source>
        <dbReference type="ARBA" id="ARBA00023242"/>
    </source>
</evidence>
<organism evidence="12 13">
    <name type="scientific">Mytilus galloprovincialis</name>
    <name type="common">Mediterranean mussel</name>
    <dbReference type="NCBI Taxonomy" id="29158"/>
    <lineage>
        <taxon>Eukaryota</taxon>
        <taxon>Metazoa</taxon>
        <taxon>Spiralia</taxon>
        <taxon>Lophotrochozoa</taxon>
        <taxon>Mollusca</taxon>
        <taxon>Bivalvia</taxon>
        <taxon>Autobranchia</taxon>
        <taxon>Pteriomorphia</taxon>
        <taxon>Mytilida</taxon>
        <taxon>Mytiloidea</taxon>
        <taxon>Mytilidae</taxon>
        <taxon>Mytilinae</taxon>
        <taxon>Mytilus</taxon>
    </lineage>
</organism>
<reference evidence="12" key="1">
    <citation type="submission" date="2018-11" db="EMBL/GenBank/DDBJ databases">
        <authorList>
            <person name="Alioto T."/>
            <person name="Alioto T."/>
        </authorList>
    </citation>
    <scope>NUCLEOTIDE SEQUENCE</scope>
</reference>
<evidence type="ECO:0000313" key="12">
    <source>
        <dbReference type="EMBL" id="VDI81403.1"/>
    </source>
</evidence>